<dbReference type="GO" id="GO:0031087">
    <property type="term" value="P:deadenylation-independent decapping of nuclear-transcribed mRNA"/>
    <property type="evidence" value="ECO:0007669"/>
    <property type="project" value="InterPro"/>
</dbReference>
<evidence type="ECO:0000313" key="5">
    <source>
        <dbReference type="EMBL" id="MCI35034.1"/>
    </source>
</evidence>
<protein>
    <submittedName>
        <fullName evidence="5">Enhancer of mRNA-decapping protein 4-like</fullName>
    </submittedName>
</protein>
<keyword evidence="6" id="KW-1185">Reference proteome</keyword>
<evidence type="ECO:0000256" key="1">
    <source>
        <dbReference type="ARBA" id="ARBA00004496"/>
    </source>
</evidence>
<keyword evidence="4" id="KW-0677">Repeat</keyword>
<accession>A0A392RG72</accession>
<evidence type="ECO:0000313" key="6">
    <source>
        <dbReference type="Proteomes" id="UP000265520"/>
    </source>
</evidence>
<evidence type="ECO:0000256" key="4">
    <source>
        <dbReference type="ARBA" id="ARBA00022737"/>
    </source>
</evidence>
<name>A0A392RG72_9FABA</name>
<dbReference type="PANTHER" id="PTHR15598:SF5">
    <property type="entry name" value="ENHANCER OF MRNA-DECAPPING PROTEIN 4"/>
    <property type="match status" value="1"/>
</dbReference>
<reference evidence="5 6" key="1">
    <citation type="journal article" date="2018" name="Front. Plant Sci.">
        <title>Red Clover (Trifolium pratense) and Zigzag Clover (T. medium) - A Picture of Genomic Similarities and Differences.</title>
        <authorList>
            <person name="Dluhosova J."/>
            <person name="Istvanek J."/>
            <person name="Nedelnik J."/>
            <person name="Repkova J."/>
        </authorList>
    </citation>
    <scope>NUCLEOTIDE SEQUENCE [LARGE SCALE GENOMIC DNA]</scope>
    <source>
        <strain evidence="6">cv. 10/8</strain>
        <tissue evidence="5">Leaf</tissue>
    </source>
</reference>
<organism evidence="5 6">
    <name type="scientific">Trifolium medium</name>
    <dbReference type="NCBI Taxonomy" id="97028"/>
    <lineage>
        <taxon>Eukaryota</taxon>
        <taxon>Viridiplantae</taxon>
        <taxon>Streptophyta</taxon>
        <taxon>Embryophyta</taxon>
        <taxon>Tracheophyta</taxon>
        <taxon>Spermatophyta</taxon>
        <taxon>Magnoliopsida</taxon>
        <taxon>eudicotyledons</taxon>
        <taxon>Gunneridae</taxon>
        <taxon>Pentapetalae</taxon>
        <taxon>rosids</taxon>
        <taxon>fabids</taxon>
        <taxon>Fabales</taxon>
        <taxon>Fabaceae</taxon>
        <taxon>Papilionoideae</taxon>
        <taxon>50 kb inversion clade</taxon>
        <taxon>NPAAA clade</taxon>
        <taxon>Hologalegina</taxon>
        <taxon>IRL clade</taxon>
        <taxon>Trifolieae</taxon>
        <taxon>Trifolium</taxon>
    </lineage>
</organism>
<dbReference type="GO" id="GO:0000932">
    <property type="term" value="C:P-body"/>
    <property type="evidence" value="ECO:0007669"/>
    <property type="project" value="TreeGrafter"/>
</dbReference>
<comment type="caution">
    <text evidence="5">The sequence shown here is derived from an EMBL/GenBank/DDBJ whole genome shotgun (WGS) entry which is preliminary data.</text>
</comment>
<comment type="subcellular location">
    <subcellularLocation>
        <location evidence="1">Cytoplasm</location>
    </subcellularLocation>
</comment>
<dbReference type="Proteomes" id="UP000265520">
    <property type="component" value="Unassembled WGS sequence"/>
</dbReference>
<feature type="non-terminal residue" evidence="5">
    <location>
        <position position="107"/>
    </location>
</feature>
<dbReference type="EMBL" id="LXQA010219599">
    <property type="protein sequence ID" value="MCI35034.1"/>
    <property type="molecule type" value="Genomic_DNA"/>
</dbReference>
<dbReference type="InterPro" id="IPR045152">
    <property type="entry name" value="EDC4-like"/>
</dbReference>
<keyword evidence="3" id="KW-0853">WD repeat</keyword>
<evidence type="ECO:0000256" key="3">
    <source>
        <dbReference type="ARBA" id="ARBA00022574"/>
    </source>
</evidence>
<proteinExistence type="predicted"/>
<keyword evidence="2" id="KW-0963">Cytoplasm</keyword>
<sequence>MSMMVAVPVTKEGRRLEAALGKSTEKAVKSNADALWARMQEENAKNEKLLRDRIQHVTGLITNFMNKDLPSLLEKTVKKEMGSVGQAVIRSMSPAIEKIISSTIVET</sequence>
<evidence type="ECO:0000256" key="2">
    <source>
        <dbReference type="ARBA" id="ARBA00022490"/>
    </source>
</evidence>
<dbReference type="PANTHER" id="PTHR15598">
    <property type="entry name" value="ENHANCER OF MRNA-DECAPPING PROTEIN 4"/>
    <property type="match status" value="1"/>
</dbReference>
<dbReference type="AlphaFoldDB" id="A0A392RG72"/>